<dbReference type="Pfam" id="PF01379">
    <property type="entry name" value="Porphobil_deam"/>
    <property type="match status" value="1"/>
</dbReference>
<dbReference type="FunFam" id="3.40.190.10:FF:000005">
    <property type="entry name" value="Porphobilinogen deaminase"/>
    <property type="match status" value="1"/>
</dbReference>
<dbReference type="PRINTS" id="PR00151">
    <property type="entry name" value="PORPHBDMNASE"/>
</dbReference>
<dbReference type="PROSITE" id="PS00533">
    <property type="entry name" value="PORPHOBILINOGEN_DEAM"/>
    <property type="match status" value="1"/>
</dbReference>
<dbReference type="InterPro" id="IPR000860">
    <property type="entry name" value="HemC"/>
</dbReference>
<dbReference type="NCBIfam" id="TIGR00212">
    <property type="entry name" value="hemC"/>
    <property type="match status" value="1"/>
</dbReference>
<dbReference type="Gene3D" id="3.40.190.10">
    <property type="entry name" value="Periplasmic binding protein-like II"/>
    <property type="match status" value="2"/>
</dbReference>
<dbReference type="EMBL" id="CP026538">
    <property type="protein sequence ID" value="QAZ68731.1"/>
    <property type="molecule type" value="Genomic_DNA"/>
</dbReference>
<evidence type="ECO:0000256" key="6">
    <source>
        <dbReference type="ARBA" id="ARBA00023244"/>
    </source>
</evidence>
<evidence type="ECO:0000256" key="1">
    <source>
        <dbReference type="ARBA" id="ARBA00002869"/>
    </source>
</evidence>
<evidence type="ECO:0000259" key="10">
    <source>
        <dbReference type="Pfam" id="PF03900"/>
    </source>
</evidence>
<reference evidence="11 12" key="1">
    <citation type="submission" date="2018-02" db="EMBL/GenBank/DDBJ databases">
        <title>Genome sequence of Desulfovibrio carbinolicus DSM 3852.</title>
        <authorList>
            <person name="Wilbanks E."/>
            <person name="Skennerton C.T."/>
            <person name="Orphan V.J."/>
        </authorList>
    </citation>
    <scope>NUCLEOTIDE SEQUENCE [LARGE SCALE GENOMIC DNA]</scope>
    <source>
        <strain evidence="11 12">DSM 3852</strain>
    </source>
</reference>
<name>A0A4P6HNC7_9BACT</name>
<dbReference type="GO" id="GO:0005737">
    <property type="term" value="C:cytoplasm"/>
    <property type="evidence" value="ECO:0007669"/>
    <property type="project" value="UniProtKB-UniRule"/>
</dbReference>
<keyword evidence="6 8" id="KW-0627">Porphyrin biosynthesis</keyword>
<dbReference type="CDD" id="cd13646">
    <property type="entry name" value="PBP2_EcHMBS_like"/>
    <property type="match status" value="1"/>
</dbReference>
<dbReference type="RefSeq" id="WP_129354462.1">
    <property type="nucleotide sequence ID" value="NZ_CP026538.1"/>
</dbReference>
<evidence type="ECO:0000256" key="7">
    <source>
        <dbReference type="ARBA" id="ARBA00048169"/>
    </source>
</evidence>
<comment type="catalytic activity">
    <reaction evidence="7 8">
        <text>4 porphobilinogen + H2O = hydroxymethylbilane + 4 NH4(+)</text>
        <dbReference type="Rhea" id="RHEA:13185"/>
        <dbReference type="ChEBI" id="CHEBI:15377"/>
        <dbReference type="ChEBI" id="CHEBI:28938"/>
        <dbReference type="ChEBI" id="CHEBI:57845"/>
        <dbReference type="ChEBI" id="CHEBI:58126"/>
        <dbReference type="EC" id="2.5.1.61"/>
    </reaction>
</comment>
<comment type="cofactor">
    <cofactor evidence="8">
        <name>dipyrromethane</name>
        <dbReference type="ChEBI" id="CHEBI:60342"/>
    </cofactor>
    <text evidence="8">Binds 1 dipyrromethane group covalently.</text>
</comment>
<dbReference type="PIRSF" id="PIRSF001438">
    <property type="entry name" value="4pyrrol_synth_OHMeBilane_synth"/>
    <property type="match status" value="1"/>
</dbReference>
<evidence type="ECO:0000256" key="5">
    <source>
        <dbReference type="ARBA" id="ARBA00022679"/>
    </source>
</evidence>
<dbReference type="EC" id="2.5.1.61" evidence="8"/>
<keyword evidence="5 8" id="KW-0808">Transferase</keyword>
<comment type="subunit">
    <text evidence="4 8">Monomer.</text>
</comment>
<organism evidence="11 12">
    <name type="scientific">Solidesulfovibrio carbinolicus</name>
    <dbReference type="NCBI Taxonomy" id="296842"/>
    <lineage>
        <taxon>Bacteria</taxon>
        <taxon>Pseudomonadati</taxon>
        <taxon>Thermodesulfobacteriota</taxon>
        <taxon>Desulfovibrionia</taxon>
        <taxon>Desulfovibrionales</taxon>
        <taxon>Desulfovibrionaceae</taxon>
        <taxon>Solidesulfovibrio</taxon>
    </lineage>
</organism>
<dbReference type="SUPFAM" id="SSF53850">
    <property type="entry name" value="Periplasmic binding protein-like II"/>
    <property type="match status" value="1"/>
</dbReference>
<dbReference type="UniPathway" id="UPA00251">
    <property type="reaction ID" value="UER00319"/>
</dbReference>
<dbReference type="FunFam" id="3.40.190.10:FF:000004">
    <property type="entry name" value="Porphobilinogen deaminase"/>
    <property type="match status" value="1"/>
</dbReference>
<protein>
    <recommendedName>
        <fullName evidence="8">Porphobilinogen deaminase</fullName>
        <shortName evidence="8">PBG</shortName>
        <ecNumber evidence="8">2.5.1.61</ecNumber>
    </recommendedName>
    <alternativeName>
        <fullName evidence="8">Hydroxymethylbilane synthase</fullName>
        <shortName evidence="8">HMBS</shortName>
    </alternativeName>
    <alternativeName>
        <fullName evidence="8">Pre-uroporphyrinogen synthase</fullName>
    </alternativeName>
</protein>
<comment type="function">
    <text evidence="1 8">Tetrapolymerization of the monopyrrole PBG into the hydroxymethylbilane pre-uroporphyrinogen in several discrete steps.</text>
</comment>
<dbReference type="GO" id="GO:0004418">
    <property type="term" value="F:hydroxymethylbilane synthase activity"/>
    <property type="evidence" value="ECO:0007669"/>
    <property type="project" value="UniProtKB-UniRule"/>
</dbReference>
<evidence type="ECO:0000313" key="11">
    <source>
        <dbReference type="EMBL" id="QAZ68731.1"/>
    </source>
</evidence>
<dbReference type="HAMAP" id="MF_00260">
    <property type="entry name" value="Porphobil_deam"/>
    <property type="match status" value="1"/>
</dbReference>
<evidence type="ECO:0000256" key="8">
    <source>
        <dbReference type="HAMAP-Rule" id="MF_00260"/>
    </source>
</evidence>
<evidence type="ECO:0000256" key="4">
    <source>
        <dbReference type="ARBA" id="ARBA00011245"/>
    </source>
</evidence>
<dbReference type="InterPro" id="IPR022417">
    <property type="entry name" value="Porphobilin_deaminase_N"/>
</dbReference>
<dbReference type="KEGG" id="dcb:C3Y92_16425"/>
<dbReference type="Proteomes" id="UP000293296">
    <property type="component" value="Chromosome"/>
</dbReference>
<comment type="miscellaneous">
    <text evidence="8">The porphobilinogen subunits are added to the dipyrromethane group.</text>
</comment>
<dbReference type="PANTHER" id="PTHR11557">
    <property type="entry name" value="PORPHOBILINOGEN DEAMINASE"/>
    <property type="match status" value="1"/>
</dbReference>
<dbReference type="InterPro" id="IPR022419">
    <property type="entry name" value="Porphobilin_deaminase_cofac_BS"/>
</dbReference>
<dbReference type="InterPro" id="IPR036803">
    <property type="entry name" value="Porphobilinogen_deaminase_C_sf"/>
</dbReference>
<feature type="domain" description="Porphobilinogen deaminase C-terminal" evidence="10">
    <location>
        <begin position="226"/>
        <end position="294"/>
    </location>
</feature>
<dbReference type="AlphaFoldDB" id="A0A4P6HNC7"/>
<evidence type="ECO:0000259" key="9">
    <source>
        <dbReference type="Pfam" id="PF01379"/>
    </source>
</evidence>
<dbReference type="PANTHER" id="PTHR11557:SF0">
    <property type="entry name" value="PORPHOBILINOGEN DEAMINASE"/>
    <property type="match status" value="1"/>
</dbReference>
<sequence>MREKLVIATRGSKLALWQANHVADRLRQAHPGLVVDLLPIKTKGDIILDVPLAKVGGKGLFVKEIEEALLDGRADLAVHSMKDVPAEQPAGLVVGIVPEREDPCDRLLSVAYDSLAALPGGARVGTSSLRRKAQLLALRGDLDIVDLRGNLDTRVRKLLDGQFDAIIVAAAGLNRLELSAPKAVRLGPPEFLPAAAQGALGIEYRLDDPETAAMLAFFDHPESHDAVAAERGFLGHLEGGCQVPIAAHAVIDGDMIHLEGLVADPETGQTFRDAASGPRSQATALGVAVAEAVLARGAKAVLDAVYKAGAS</sequence>
<proteinExistence type="inferred from homology"/>
<dbReference type="Gene3D" id="3.30.160.40">
    <property type="entry name" value="Porphobilinogen deaminase, C-terminal domain"/>
    <property type="match status" value="1"/>
</dbReference>
<dbReference type="Pfam" id="PF03900">
    <property type="entry name" value="Porphobil_deamC"/>
    <property type="match status" value="1"/>
</dbReference>
<dbReference type="OrthoDB" id="9810298at2"/>
<evidence type="ECO:0000256" key="3">
    <source>
        <dbReference type="ARBA" id="ARBA00005638"/>
    </source>
</evidence>
<accession>A0A4P6HNC7</accession>
<dbReference type="InterPro" id="IPR022418">
    <property type="entry name" value="Porphobilinogen_deaminase_C"/>
</dbReference>
<feature type="modified residue" description="S-(dipyrrolylmethanemethyl)cysteine" evidence="8">
    <location>
        <position position="241"/>
    </location>
</feature>
<feature type="domain" description="Porphobilinogen deaminase N-terminal" evidence="9">
    <location>
        <begin position="5"/>
        <end position="211"/>
    </location>
</feature>
<dbReference type="SUPFAM" id="SSF54782">
    <property type="entry name" value="Porphobilinogen deaminase (hydroxymethylbilane synthase), C-terminal domain"/>
    <property type="match status" value="1"/>
</dbReference>
<keyword evidence="12" id="KW-1185">Reference proteome</keyword>
<gene>
    <name evidence="8" type="primary">hemC</name>
    <name evidence="11" type="ORF">C3Y92_16425</name>
</gene>
<comment type="similarity">
    <text evidence="3 8">Belongs to the HMBS family.</text>
</comment>
<dbReference type="GO" id="GO:0006782">
    <property type="term" value="P:protoporphyrinogen IX biosynthetic process"/>
    <property type="evidence" value="ECO:0007669"/>
    <property type="project" value="UniProtKB-UniRule"/>
</dbReference>
<evidence type="ECO:0000256" key="2">
    <source>
        <dbReference type="ARBA" id="ARBA00004735"/>
    </source>
</evidence>
<comment type="pathway">
    <text evidence="2">Porphyrin-containing compound metabolism; protoporphyrin-IX biosynthesis; coproporphyrinogen-III from 5-aminolevulinate: step 2/4.</text>
</comment>
<evidence type="ECO:0000313" key="12">
    <source>
        <dbReference type="Proteomes" id="UP000293296"/>
    </source>
</evidence>